<reference evidence="3" key="2">
    <citation type="submission" date="2020-09" db="EMBL/GenBank/DDBJ databases">
        <authorList>
            <person name="Sun Q."/>
            <person name="Zhou Y."/>
        </authorList>
    </citation>
    <scope>NUCLEOTIDE SEQUENCE</scope>
    <source>
        <strain evidence="3">CGMCC 1.15085</strain>
    </source>
</reference>
<dbReference type="CDD" id="cd02209">
    <property type="entry name" value="cupin_XRE_C"/>
    <property type="match status" value="1"/>
</dbReference>
<evidence type="ECO:0000259" key="2">
    <source>
        <dbReference type="Pfam" id="PF07883"/>
    </source>
</evidence>
<dbReference type="InterPro" id="IPR051610">
    <property type="entry name" value="GPI/OXD"/>
</dbReference>
<dbReference type="Gene3D" id="2.60.120.10">
    <property type="entry name" value="Jelly Rolls"/>
    <property type="match status" value="2"/>
</dbReference>
<evidence type="ECO:0000256" key="1">
    <source>
        <dbReference type="ARBA" id="ARBA00022723"/>
    </source>
</evidence>
<dbReference type="EMBL" id="BMHI01000003">
    <property type="protein sequence ID" value="GGB31169.1"/>
    <property type="molecule type" value="Genomic_DNA"/>
</dbReference>
<dbReference type="InterPro" id="IPR013096">
    <property type="entry name" value="Cupin_2"/>
</dbReference>
<comment type="caution">
    <text evidence="3">The sequence shown here is derived from an EMBL/GenBank/DDBJ whole genome shotgun (WGS) entry which is preliminary data.</text>
</comment>
<accession>A0A916WTF0</accession>
<dbReference type="PANTHER" id="PTHR35848">
    <property type="entry name" value="OXALATE-BINDING PROTEIN"/>
    <property type="match status" value="1"/>
</dbReference>
<organism evidence="3 4">
    <name type="scientific">Flexivirga endophytica</name>
    <dbReference type="NCBI Taxonomy" id="1849103"/>
    <lineage>
        <taxon>Bacteria</taxon>
        <taxon>Bacillati</taxon>
        <taxon>Actinomycetota</taxon>
        <taxon>Actinomycetes</taxon>
        <taxon>Micrococcales</taxon>
        <taxon>Dermacoccaceae</taxon>
        <taxon>Flexivirga</taxon>
    </lineage>
</organism>
<dbReference type="InterPro" id="IPR011051">
    <property type="entry name" value="RmlC_Cupin_sf"/>
</dbReference>
<dbReference type="AlphaFoldDB" id="A0A916WTF0"/>
<sequence length="234" mass="24700">MSAPLHFREARSVAAAGREEYVPHSDLDGSGLELRVVVLETGSAGASRDVADGRDEVLYVLAGAAELQIDDATYALGQDGAARVPGGTAYVLRSRGADRCEIVVVSGRAGAETATPGPVCLDLADQSRHPAVSEREFQLLFHPDTGCTGMTQFVGYVPTVRTPRHFHPYSEMLCIVRGHGLVEIDGQETEVGPGSCYYLPAGTPHLVQNSGDEILIELGVFTPAGSPTQNTPVA</sequence>
<evidence type="ECO:0000313" key="4">
    <source>
        <dbReference type="Proteomes" id="UP000636793"/>
    </source>
</evidence>
<protein>
    <recommendedName>
        <fullName evidence="2">Cupin type-2 domain-containing protein</fullName>
    </recommendedName>
</protein>
<feature type="domain" description="Cupin type-2" evidence="2">
    <location>
        <begin position="37"/>
        <end position="105"/>
    </location>
</feature>
<proteinExistence type="predicted"/>
<name>A0A916WTF0_9MICO</name>
<dbReference type="Pfam" id="PF07883">
    <property type="entry name" value="Cupin_2"/>
    <property type="match status" value="2"/>
</dbReference>
<dbReference type="SUPFAM" id="SSF51182">
    <property type="entry name" value="RmlC-like cupins"/>
    <property type="match status" value="1"/>
</dbReference>
<keyword evidence="4" id="KW-1185">Reference proteome</keyword>
<keyword evidence="1" id="KW-0479">Metal-binding</keyword>
<dbReference type="RefSeq" id="WP_188837067.1">
    <property type="nucleotide sequence ID" value="NZ_BMHI01000003.1"/>
</dbReference>
<dbReference type="GO" id="GO:0046872">
    <property type="term" value="F:metal ion binding"/>
    <property type="evidence" value="ECO:0007669"/>
    <property type="project" value="UniProtKB-KW"/>
</dbReference>
<dbReference type="Proteomes" id="UP000636793">
    <property type="component" value="Unassembled WGS sequence"/>
</dbReference>
<feature type="domain" description="Cupin type-2" evidence="2">
    <location>
        <begin position="158"/>
        <end position="215"/>
    </location>
</feature>
<dbReference type="InterPro" id="IPR014710">
    <property type="entry name" value="RmlC-like_jellyroll"/>
</dbReference>
<dbReference type="PANTHER" id="PTHR35848:SF6">
    <property type="entry name" value="CUPIN TYPE-2 DOMAIN-CONTAINING PROTEIN"/>
    <property type="match status" value="1"/>
</dbReference>
<evidence type="ECO:0000313" key="3">
    <source>
        <dbReference type="EMBL" id="GGB31169.1"/>
    </source>
</evidence>
<reference evidence="3" key="1">
    <citation type="journal article" date="2014" name="Int. J. Syst. Evol. Microbiol.">
        <title>Complete genome sequence of Corynebacterium casei LMG S-19264T (=DSM 44701T), isolated from a smear-ripened cheese.</title>
        <authorList>
            <consortium name="US DOE Joint Genome Institute (JGI-PGF)"/>
            <person name="Walter F."/>
            <person name="Albersmeier A."/>
            <person name="Kalinowski J."/>
            <person name="Ruckert C."/>
        </authorList>
    </citation>
    <scope>NUCLEOTIDE SEQUENCE</scope>
    <source>
        <strain evidence="3">CGMCC 1.15085</strain>
    </source>
</reference>
<gene>
    <name evidence="3" type="ORF">GCM10011492_22220</name>
</gene>